<name>D4L1S8_9FIRM</name>
<evidence type="ECO:0000313" key="2">
    <source>
        <dbReference type="EMBL" id="CBL13568.1"/>
    </source>
</evidence>
<evidence type="ECO:0000256" key="1">
    <source>
        <dbReference type="SAM" id="Phobius"/>
    </source>
</evidence>
<keyword evidence="1" id="KW-0472">Membrane</keyword>
<dbReference type="KEGG" id="rix:RO1_32480"/>
<feature type="transmembrane region" description="Helical" evidence="1">
    <location>
        <begin position="20"/>
        <end position="37"/>
    </location>
</feature>
<sequence length="50" mass="5417">MVYEMEEIVKELGGSVQTGAVSVIALAMAYGVYAGYFKQMIETFFNGLCG</sequence>
<gene>
    <name evidence="2" type="ORF">RO1_32480</name>
</gene>
<proteinExistence type="predicted"/>
<keyword evidence="1" id="KW-1133">Transmembrane helix</keyword>
<reference evidence="2 3" key="1">
    <citation type="submission" date="2010-03" db="EMBL/GenBank/DDBJ databases">
        <title>The genome sequence of Roseburia intestinalis XB6B4.</title>
        <authorList>
            <consortium name="metaHIT consortium -- http://www.metahit.eu/"/>
            <person name="Pajon A."/>
            <person name="Turner K."/>
            <person name="Parkhill J."/>
            <person name="Bernalier A."/>
        </authorList>
    </citation>
    <scope>NUCLEOTIDE SEQUENCE [LARGE SCALE GENOMIC DNA]</scope>
    <source>
        <strain evidence="2 3">XB6B4</strain>
    </source>
</reference>
<dbReference type="HOGENOM" id="CLU_3188543_0_0_9"/>
<dbReference type="PATRIC" id="fig|718255.3.peg.566"/>
<protein>
    <submittedName>
        <fullName evidence="2">Uncharacterized protein</fullName>
    </submittedName>
</protein>
<dbReference type="AlphaFoldDB" id="D4L1S8"/>
<evidence type="ECO:0000313" key="3">
    <source>
        <dbReference type="Proteomes" id="UP000008953"/>
    </source>
</evidence>
<keyword evidence="1" id="KW-0812">Transmembrane</keyword>
<organism evidence="2 3">
    <name type="scientific">Roseburia intestinalis XB6B4</name>
    <dbReference type="NCBI Taxonomy" id="718255"/>
    <lineage>
        <taxon>Bacteria</taxon>
        <taxon>Bacillati</taxon>
        <taxon>Bacillota</taxon>
        <taxon>Clostridia</taxon>
        <taxon>Lachnospirales</taxon>
        <taxon>Lachnospiraceae</taxon>
        <taxon>Roseburia</taxon>
    </lineage>
</organism>
<accession>D4L1S8</accession>
<dbReference type="Proteomes" id="UP000008953">
    <property type="component" value="Chromosome"/>
</dbReference>
<reference evidence="2 3" key="2">
    <citation type="submission" date="2010-03" db="EMBL/GenBank/DDBJ databases">
        <authorList>
            <person name="Pajon A."/>
        </authorList>
    </citation>
    <scope>NUCLEOTIDE SEQUENCE [LARGE SCALE GENOMIC DNA]</scope>
    <source>
        <strain evidence="2 3">XB6B4</strain>
    </source>
</reference>
<dbReference type="EMBL" id="FP929050">
    <property type="protein sequence ID" value="CBL13568.1"/>
    <property type="molecule type" value="Genomic_DNA"/>
</dbReference>